<organism evidence="2 3">
    <name type="scientific">Chengkuizengella marina</name>
    <dbReference type="NCBI Taxonomy" id="2507566"/>
    <lineage>
        <taxon>Bacteria</taxon>
        <taxon>Bacillati</taxon>
        <taxon>Bacillota</taxon>
        <taxon>Bacilli</taxon>
        <taxon>Bacillales</taxon>
        <taxon>Paenibacillaceae</taxon>
        <taxon>Chengkuizengella</taxon>
    </lineage>
</organism>
<evidence type="ECO:0000256" key="1">
    <source>
        <dbReference type="SAM" id="SignalP"/>
    </source>
</evidence>
<evidence type="ECO:0000313" key="3">
    <source>
        <dbReference type="Proteomes" id="UP000448943"/>
    </source>
</evidence>
<feature type="chain" id="PRO_5026728351" evidence="1">
    <location>
        <begin position="24"/>
        <end position="461"/>
    </location>
</feature>
<sequence length="461" mass="52081">MNKKMALCLMLVCLLFIPQKVSAFSNDTISAEGISYQQLLEHWSPRVYHDVNPDYDVRADFITRFDLDGDWNSINQWETVDNEALEAYVYTSVSETQTHYFLGYYFYHPRDDGPDWGVFGDEAHENDLEGIMLSVKKNGGTGEFVAMNTIRHSDFYQYANGSLSEGYETIDGSVSLYNGSHPEIFISSNGQYVLNTNPHGHDIQAYTGEVNVGNDAIIYEYTGQAEIPSLVAPKYEHVYGYDMLSLDEFWELKTSYNNTPFRSFGSFGSSVGDGGANAPWNWADTDHKDNGTVGIGVFVSDPAYLFDVHFNQLGNFSHEYINNPYWTHKITFNWVQPIKAEDYNNENDLYIDMWVDGQKYIGERAWKKNNAKSNGTKYYPAWGTDDNSISSIDFSSESNTIYIARRPDSVIRFKVADSDGTSADDSLGEIQISPQPGETIELKNVKTSNGGAYLDVTIETR</sequence>
<dbReference type="RefSeq" id="WP_160645002.1">
    <property type="nucleotide sequence ID" value="NZ_SIJB01000012.1"/>
</dbReference>
<name>A0A6N9Q1S1_9BACL</name>
<dbReference type="AlphaFoldDB" id="A0A6N9Q1S1"/>
<comment type="caution">
    <text evidence="2">The sequence shown here is derived from an EMBL/GenBank/DDBJ whole genome shotgun (WGS) entry which is preliminary data.</text>
</comment>
<proteinExistence type="predicted"/>
<protein>
    <submittedName>
        <fullName evidence="2">Uncharacterized protein</fullName>
    </submittedName>
</protein>
<gene>
    <name evidence="2" type="ORF">ERL59_04575</name>
</gene>
<feature type="signal peptide" evidence="1">
    <location>
        <begin position="1"/>
        <end position="23"/>
    </location>
</feature>
<accession>A0A6N9Q1S1</accession>
<keyword evidence="1" id="KW-0732">Signal</keyword>
<evidence type="ECO:0000313" key="2">
    <source>
        <dbReference type="EMBL" id="NBI28230.1"/>
    </source>
</evidence>
<dbReference type="Proteomes" id="UP000448943">
    <property type="component" value="Unassembled WGS sequence"/>
</dbReference>
<dbReference type="EMBL" id="SIJB01000012">
    <property type="protein sequence ID" value="NBI28230.1"/>
    <property type="molecule type" value="Genomic_DNA"/>
</dbReference>
<keyword evidence="3" id="KW-1185">Reference proteome</keyword>
<reference evidence="2 3" key="1">
    <citation type="submission" date="2019-01" db="EMBL/GenBank/DDBJ databases">
        <title>Chengkuizengella sp. nov., isolated from deep-sea sediment of East Pacific Ocean.</title>
        <authorList>
            <person name="Yang J."/>
            <person name="Lai Q."/>
            <person name="Shao Z."/>
        </authorList>
    </citation>
    <scope>NUCLEOTIDE SEQUENCE [LARGE SCALE GENOMIC DNA]</scope>
    <source>
        <strain evidence="2 3">YPA3-1-1</strain>
    </source>
</reference>
<dbReference type="OrthoDB" id="1157227at2"/>